<name>A0AAQ3RCL9_VIGMU</name>
<evidence type="ECO:0000313" key="1">
    <source>
        <dbReference type="EMBL" id="WVY90828.1"/>
    </source>
</evidence>
<keyword evidence="2" id="KW-1185">Reference proteome</keyword>
<protein>
    <submittedName>
        <fullName evidence="1">Uncharacterized protein</fullName>
    </submittedName>
</protein>
<reference evidence="1 2" key="1">
    <citation type="journal article" date="2023" name="Life. Sci Alliance">
        <title>Evolutionary insights into 3D genome organization and epigenetic landscape of Vigna mungo.</title>
        <authorList>
            <person name="Junaid A."/>
            <person name="Singh B."/>
            <person name="Bhatia S."/>
        </authorList>
    </citation>
    <scope>NUCLEOTIDE SEQUENCE [LARGE SCALE GENOMIC DNA]</scope>
    <source>
        <strain evidence="1">Urdbean</strain>
    </source>
</reference>
<proteinExistence type="predicted"/>
<gene>
    <name evidence="1" type="ORF">V8G54_036342</name>
</gene>
<dbReference type="AlphaFoldDB" id="A0AAQ3RCL9"/>
<dbReference type="Proteomes" id="UP001374535">
    <property type="component" value="Chromosome 11"/>
</dbReference>
<accession>A0AAQ3RCL9</accession>
<dbReference type="EMBL" id="CP144690">
    <property type="protein sequence ID" value="WVY90828.1"/>
    <property type="molecule type" value="Genomic_DNA"/>
</dbReference>
<organism evidence="1 2">
    <name type="scientific">Vigna mungo</name>
    <name type="common">Black gram</name>
    <name type="synonym">Phaseolus mungo</name>
    <dbReference type="NCBI Taxonomy" id="3915"/>
    <lineage>
        <taxon>Eukaryota</taxon>
        <taxon>Viridiplantae</taxon>
        <taxon>Streptophyta</taxon>
        <taxon>Embryophyta</taxon>
        <taxon>Tracheophyta</taxon>
        <taxon>Spermatophyta</taxon>
        <taxon>Magnoliopsida</taxon>
        <taxon>eudicotyledons</taxon>
        <taxon>Gunneridae</taxon>
        <taxon>Pentapetalae</taxon>
        <taxon>rosids</taxon>
        <taxon>fabids</taxon>
        <taxon>Fabales</taxon>
        <taxon>Fabaceae</taxon>
        <taxon>Papilionoideae</taxon>
        <taxon>50 kb inversion clade</taxon>
        <taxon>NPAAA clade</taxon>
        <taxon>indigoferoid/millettioid clade</taxon>
        <taxon>Phaseoleae</taxon>
        <taxon>Vigna</taxon>
    </lineage>
</organism>
<sequence length="154" mass="16885">MVPSAFPFCKTPPFLFPCYGLTEAQFLVCTEVDSQGSSSRHPGRFSSPLSPWFELVVVQEDIPLLPLFRFGLPSKGIFLFLLLCSDLDFFARRKDQVLWHRRDVLSLAVCAAVATHRGFEGILVVVGCSQWGRVAVAGGSSFVLTEFPGKSGLG</sequence>
<evidence type="ECO:0000313" key="2">
    <source>
        <dbReference type="Proteomes" id="UP001374535"/>
    </source>
</evidence>